<feature type="transmembrane region" description="Helical" evidence="5">
    <location>
        <begin position="55"/>
        <end position="75"/>
    </location>
</feature>
<feature type="transmembrane region" description="Helical" evidence="5">
    <location>
        <begin position="6"/>
        <end position="24"/>
    </location>
</feature>
<dbReference type="PANTHER" id="PTHR37422:SF17">
    <property type="entry name" value="O-ANTIGEN LIGASE"/>
    <property type="match status" value="1"/>
</dbReference>
<organism evidence="7">
    <name type="scientific">Flavobacterium columnare</name>
    <dbReference type="NCBI Taxonomy" id="996"/>
    <lineage>
        <taxon>Bacteria</taxon>
        <taxon>Pseudomonadati</taxon>
        <taxon>Bacteroidota</taxon>
        <taxon>Flavobacteriia</taxon>
        <taxon>Flavobacteriales</taxon>
        <taxon>Flavobacteriaceae</taxon>
        <taxon>Flavobacterium</taxon>
    </lineage>
</organism>
<feature type="transmembrane region" description="Helical" evidence="5">
    <location>
        <begin position="110"/>
        <end position="128"/>
    </location>
</feature>
<feature type="domain" description="O-antigen ligase-related" evidence="6">
    <location>
        <begin position="199"/>
        <end position="338"/>
    </location>
</feature>
<dbReference type="EMBL" id="RWGX01000004">
    <property type="protein sequence ID" value="RVU88304.1"/>
    <property type="molecule type" value="Genomic_DNA"/>
</dbReference>
<sequence length="396" mass="46953">MDVSGFFKTLFPVVNFFLLLIFFFRNKISTSVKFVIFLLFSYFNFSGNFEFVFREIYQVVIIGFVVYCFLFEFNIDLKFPRYVMFLFFLAILLSYCYNDCFFNLNSNIALLNYIFVSLTVYGIISIAIKDKNALFYINNYLKELLFVNSLVVIGLFFYHGVGYRVTYTYSNSNYLACFLGFSMIYSNYVKPNSTKDHLTIFLTLFAVFCTGSRSVLLICVPFIVMLYFKKNIIAFMLLAVIMVLIATYFFDTLIEMARLKDMDDDVSILQRYEIRDVVFNIFKERPLLGIGYGRFIDSYKSYLSVNVDYIDNLDEIVTHNDYYRVLSELGLLGFLIFIFILIKSFIYIIRQKFNYFVFFSFSMAVSYSYTHNNLNSYLFWLMIFVPYIIIKRDEFS</sequence>
<reference evidence="7" key="1">
    <citation type="submission" date="2018-12" db="EMBL/GenBank/DDBJ databases">
        <title>Draft genome sequence of Flaovobacterium columnare BGFS27 isolated from channel catfish in Alabama.</title>
        <authorList>
            <person name="Cai W."/>
            <person name="Arias C."/>
        </authorList>
    </citation>
    <scope>NUCLEOTIDE SEQUENCE [LARGE SCALE GENOMIC DNA]</scope>
    <source>
        <strain evidence="7">BGFS27</strain>
    </source>
</reference>
<feature type="transmembrane region" description="Helical" evidence="5">
    <location>
        <begin position="172"/>
        <end position="189"/>
    </location>
</feature>
<dbReference type="InterPro" id="IPR007016">
    <property type="entry name" value="O-antigen_ligase-rel_domated"/>
</dbReference>
<evidence type="ECO:0000256" key="3">
    <source>
        <dbReference type="ARBA" id="ARBA00022989"/>
    </source>
</evidence>
<keyword evidence="2 5" id="KW-0812">Transmembrane</keyword>
<dbReference type="InterPro" id="IPR051533">
    <property type="entry name" value="WaaL-like"/>
</dbReference>
<comment type="subcellular location">
    <subcellularLocation>
        <location evidence="1">Membrane</location>
        <topology evidence="1">Multi-pass membrane protein</topology>
    </subcellularLocation>
</comment>
<evidence type="ECO:0000313" key="7">
    <source>
        <dbReference type="EMBL" id="RVU88304.1"/>
    </source>
</evidence>
<dbReference type="PANTHER" id="PTHR37422">
    <property type="entry name" value="TEICHURONIC ACID BIOSYNTHESIS PROTEIN TUAE"/>
    <property type="match status" value="1"/>
</dbReference>
<feature type="transmembrane region" description="Helical" evidence="5">
    <location>
        <begin position="369"/>
        <end position="390"/>
    </location>
</feature>
<feature type="transmembrane region" description="Helical" evidence="5">
    <location>
        <begin position="232"/>
        <end position="250"/>
    </location>
</feature>
<feature type="transmembrane region" description="Helical" evidence="5">
    <location>
        <begin position="329"/>
        <end position="349"/>
    </location>
</feature>
<accession>A0AA94F0L3</accession>
<dbReference type="GO" id="GO:0016874">
    <property type="term" value="F:ligase activity"/>
    <property type="evidence" value="ECO:0007669"/>
    <property type="project" value="UniProtKB-KW"/>
</dbReference>
<evidence type="ECO:0000256" key="4">
    <source>
        <dbReference type="ARBA" id="ARBA00023136"/>
    </source>
</evidence>
<dbReference type="AlphaFoldDB" id="A0AA94F0L3"/>
<name>A0AA94F0L3_9FLAO</name>
<feature type="transmembrane region" description="Helical" evidence="5">
    <location>
        <begin position="201"/>
        <end position="226"/>
    </location>
</feature>
<evidence type="ECO:0000256" key="1">
    <source>
        <dbReference type="ARBA" id="ARBA00004141"/>
    </source>
</evidence>
<keyword evidence="7" id="KW-0436">Ligase</keyword>
<evidence type="ECO:0000259" key="6">
    <source>
        <dbReference type="Pfam" id="PF04932"/>
    </source>
</evidence>
<comment type="caution">
    <text evidence="7">The sequence shown here is derived from an EMBL/GenBank/DDBJ whole genome shotgun (WGS) entry which is preliminary data.</text>
</comment>
<keyword evidence="3 5" id="KW-1133">Transmembrane helix</keyword>
<dbReference type="Pfam" id="PF04932">
    <property type="entry name" value="Wzy_C"/>
    <property type="match status" value="1"/>
</dbReference>
<feature type="transmembrane region" description="Helical" evidence="5">
    <location>
        <begin position="140"/>
        <end position="160"/>
    </location>
</feature>
<feature type="transmembrane region" description="Helical" evidence="5">
    <location>
        <begin position="82"/>
        <end position="104"/>
    </location>
</feature>
<protein>
    <submittedName>
        <fullName evidence="7">O-antigen ligase family protein</fullName>
    </submittedName>
</protein>
<dbReference type="GO" id="GO:0016020">
    <property type="term" value="C:membrane"/>
    <property type="evidence" value="ECO:0007669"/>
    <property type="project" value="UniProtKB-SubCell"/>
</dbReference>
<evidence type="ECO:0000256" key="2">
    <source>
        <dbReference type="ARBA" id="ARBA00022692"/>
    </source>
</evidence>
<keyword evidence="4 5" id="KW-0472">Membrane</keyword>
<gene>
    <name evidence="7" type="ORF">EJB19_09045</name>
</gene>
<proteinExistence type="predicted"/>
<evidence type="ECO:0000256" key="5">
    <source>
        <dbReference type="SAM" id="Phobius"/>
    </source>
</evidence>
<dbReference type="RefSeq" id="WP_127822135.1">
    <property type="nucleotide sequence ID" value="NZ_RWGX02000012.1"/>
</dbReference>